<name>A0A6N4SQJ8_CYTH3</name>
<evidence type="ECO:0000313" key="3">
    <source>
        <dbReference type="Proteomes" id="UP000001822"/>
    </source>
</evidence>
<sequence>MLNTMKKSFFILTLTVIVCTSLLSGCDALTGKEIGRIPVNQVSTDSNLIIKETSLDLKNGEKISIWSDMDMEYEGNAELRFRMQLLKDGENLGNLEIDPTEKNITLGEVKTTLMGKTNWSFAGKNSEITIDGDGKYTFKAILVSSENPTLKIMKAEIVLKK</sequence>
<dbReference type="Proteomes" id="UP000001822">
    <property type="component" value="Chromosome"/>
</dbReference>
<dbReference type="EMBL" id="CP000383">
    <property type="protein sequence ID" value="ABG58616.1"/>
    <property type="molecule type" value="Genomic_DNA"/>
</dbReference>
<feature type="signal peptide" evidence="1">
    <location>
        <begin position="1"/>
        <end position="25"/>
    </location>
</feature>
<keyword evidence="3" id="KW-1185">Reference proteome</keyword>
<proteinExistence type="predicted"/>
<reference evidence="2 3" key="1">
    <citation type="journal article" date="2007" name="Appl. Environ. Microbiol.">
        <title>Genome sequence of the cellulolytic gliding bacterium Cytophaga hutchinsonii.</title>
        <authorList>
            <person name="Xie G."/>
            <person name="Bruce D.C."/>
            <person name="Challacombe J.F."/>
            <person name="Chertkov O."/>
            <person name="Detter J.C."/>
            <person name="Gilna P."/>
            <person name="Han C.S."/>
            <person name="Lucas S."/>
            <person name="Misra M."/>
            <person name="Myers G.L."/>
            <person name="Richardson P."/>
            <person name="Tapia R."/>
            <person name="Thayer N."/>
            <person name="Thompson L.S."/>
            <person name="Brettin T.S."/>
            <person name="Henrissat B."/>
            <person name="Wilson D.B."/>
            <person name="McBride M.J."/>
        </authorList>
    </citation>
    <scope>NUCLEOTIDE SEQUENCE [LARGE SCALE GENOMIC DNA]</scope>
    <source>
        <strain evidence="3">ATCC 33406 / DSM 1761 / CIP 103989 / NBRC 15051 / NCIMB 9469 / D465</strain>
    </source>
</reference>
<evidence type="ECO:0008006" key="4">
    <source>
        <dbReference type="Google" id="ProtNLM"/>
    </source>
</evidence>
<organism evidence="2 3">
    <name type="scientific">Cytophaga hutchinsonii (strain ATCC 33406 / DSM 1761 / CIP 103989 / NBRC 15051 / NCIMB 9469 / D465)</name>
    <dbReference type="NCBI Taxonomy" id="269798"/>
    <lineage>
        <taxon>Bacteria</taxon>
        <taxon>Pseudomonadati</taxon>
        <taxon>Bacteroidota</taxon>
        <taxon>Cytophagia</taxon>
        <taxon>Cytophagales</taxon>
        <taxon>Cytophagaceae</taxon>
        <taxon>Cytophaga</taxon>
    </lineage>
</organism>
<gene>
    <name evidence="2" type="ordered locus">CHU_1344</name>
</gene>
<feature type="chain" id="PRO_5026924446" description="Lipoprotein" evidence="1">
    <location>
        <begin position="26"/>
        <end position="161"/>
    </location>
</feature>
<keyword evidence="1" id="KW-0732">Signal</keyword>
<dbReference type="AlphaFoldDB" id="A0A6N4SQJ8"/>
<evidence type="ECO:0000256" key="1">
    <source>
        <dbReference type="SAM" id="SignalP"/>
    </source>
</evidence>
<dbReference type="KEGG" id="chu:CHU_1344"/>
<evidence type="ECO:0000313" key="2">
    <source>
        <dbReference type="EMBL" id="ABG58616.1"/>
    </source>
</evidence>
<dbReference type="PROSITE" id="PS51257">
    <property type="entry name" value="PROKAR_LIPOPROTEIN"/>
    <property type="match status" value="1"/>
</dbReference>
<accession>A0A6N4SQJ8</accession>
<protein>
    <recommendedName>
        <fullName evidence="4">Lipoprotein</fullName>
    </recommendedName>
</protein>